<dbReference type="PANTHER" id="PTHR13408">
    <property type="entry name" value="DNA-DIRECTED RNA POLYMERASE III"/>
    <property type="match status" value="1"/>
</dbReference>
<comment type="subcellular location">
    <subcellularLocation>
        <location evidence="1">Nucleus</location>
    </subcellularLocation>
</comment>
<evidence type="ECO:0000256" key="4">
    <source>
        <dbReference type="ARBA" id="ARBA00023242"/>
    </source>
</evidence>
<feature type="compositionally biased region" description="Basic and acidic residues" evidence="5">
    <location>
        <begin position="51"/>
        <end position="60"/>
    </location>
</feature>
<organism evidence="7">
    <name type="scientific">Perkinsus marinus (strain ATCC 50983 / TXsc)</name>
    <dbReference type="NCBI Taxonomy" id="423536"/>
    <lineage>
        <taxon>Eukaryota</taxon>
        <taxon>Sar</taxon>
        <taxon>Alveolata</taxon>
        <taxon>Perkinsozoa</taxon>
        <taxon>Perkinsea</taxon>
        <taxon>Perkinsida</taxon>
        <taxon>Perkinsidae</taxon>
        <taxon>Perkinsus</taxon>
    </lineage>
</organism>
<proteinExistence type="predicted"/>
<dbReference type="Proteomes" id="UP000007800">
    <property type="component" value="Unassembled WGS sequence"/>
</dbReference>
<evidence type="ECO:0000256" key="5">
    <source>
        <dbReference type="SAM" id="MobiDB-lite"/>
    </source>
</evidence>
<feature type="compositionally biased region" description="Polar residues" evidence="5">
    <location>
        <begin position="1"/>
        <end position="23"/>
    </location>
</feature>
<name>C5L854_PERM5</name>
<keyword evidence="7" id="KW-1185">Reference proteome</keyword>
<keyword evidence="2" id="KW-0240">DNA-directed RNA polymerase</keyword>
<dbReference type="InParanoid" id="C5L854"/>
<dbReference type="GO" id="GO:0042797">
    <property type="term" value="P:tRNA transcription by RNA polymerase III"/>
    <property type="evidence" value="ECO:0007669"/>
    <property type="project" value="TreeGrafter"/>
</dbReference>
<dbReference type="AlphaFoldDB" id="C5L854"/>
<dbReference type="GO" id="GO:0003677">
    <property type="term" value="F:DNA binding"/>
    <property type="evidence" value="ECO:0007669"/>
    <property type="project" value="InterPro"/>
</dbReference>
<dbReference type="RefSeq" id="XP_002775264.1">
    <property type="nucleotide sequence ID" value="XM_002775218.1"/>
</dbReference>
<dbReference type="OrthoDB" id="5836119at2759"/>
<evidence type="ECO:0000313" key="7">
    <source>
        <dbReference type="Proteomes" id="UP000007800"/>
    </source>
</evidence>
<evidence type="ECO:0000256" key="2">
    <source>
        <dbReference type="ARBA" id="ARBA00022478"/>
    </source>
</evidence>
<dbReference type="PANTHER" id="PTHR13408:SF0">
    <property type="entry name" value="DNA-DIRECTED RNA POLYMERASE III SUBUNIT RPC4"/>
    <property type="match status" value="1"/>
</dbReference>
<evidence type="ECO:0008006" key="8">
    <source>
        <dbReference type="Google" id="ProtNLM"/>
    </source>
</evidence>
<dbReference type="GeneID" id="9059465"/>
<keyword evidence="4" id="KW-0539">Nucleus</keyword>
<protein>
    <recommendedName>
        <fullName evidence="8">DNA-directed RNA polymerase III subunit RPC4</fullName>
    </recommendedName>
</protein>
<feature type="region of interest" description="Disordered" evidence="5">
    <location>
        <begin position="1"/>
        <end position="30"/>
    </location>
</feature>
<evidence type="ECO:0000256" key="1">
    <source>
        <dbReference type="ARBA" id="ARBA00004123"/>
    </source>
</evidence>
<keyword evidence="3" id="KW-0804">Transcription</keyword>
<dbReference type="InterPro" id="IPR007811">
    <property type="entry name" value="RPC4"/>
</dbReference>
<accession>C5L854</accession>
<dbReference type="GO" id="GO:0005666">
    <property type="term" value="C:RNA polymerase III complex"/>
    <property type="evidence" value="ECO:0007669"/>
    <property type="project" value="InterPro"/>
</dbReference>
<gene>
    <name evidence="6" type="ORF">Pmar_PMAR003934</name>
</gene>
<evidence type="ECO:0000313" key="6">
    <source>
        <dbReference type="EMBL" id="EER07080.1"/>
    </source>
</evidence>
<dbReference type="Pfam" id="PF05132">
    <property type="entry name" value="RNA_pol_Rpc4"/>
    <property type="match status" value="1"/>
</dbReference>
<evidence type="ECO:0000256" key="3">
    <source>
        <dbReference type="ARBA" id="ARBA00023163"/>
    </source>
</evidence>
<feature type="region of interest" description="Disordered" evidence="5">
    <location>
        <begin position="51"/>
        <end position="80"/>
    </location>
</feature>
<sequence length="145" mass="15692">MTGGTVQHESSGAAQLFLESSPSVKGEERPPLKQDKFFLIQLPNTFPRVVAEKEEEESKPRAKGSLAPAPEQEVSSFSDVPDGKIGTLRIHKSGRVSLLIGNIEYSCALGQKPKFAQEVACVLPTQGEAVFMGEIEDKLIVSPKI</sequence>
<reference evidence="6 7" key="1">
    <citation type="submission" date="2008-07" db="EMBL/GenBank/DDBJ databases">
        <authorList>
            <person name="El-Sayed N."/>
            <person name="Caler E."/>
            <person name="Inman J."/>
            <person name="Amedeo P."/>
            <person name="Hass B."/>
            <person name="Wortman J."/>
        </authorList>
    </citation>
    <scope>NUCLEOTIDE SEQUENCE [LARGE SCALE GENOMIC DNA]</scope>
    <source>
        <strain evidence="7">ATCC 50983 / TXsc</strain>
    </source>
</reference>
<dbReference type="EMBL" id="GG680048">
    <property type="protein sequence ID" value="EER07080.1"/>
    <property type="molecule type" value="Genomic_DNA"/>
</dbReference>